<dbReference type="FunFam" id="1.25.40.320:FF:000001">
    <property type="entry name" value="Leukotriene A(4) hydrolase"/>
    <property type="match status" value="1"/>
</dbReference>
<dbReference type="InterPro" id="IPR038502">
    <property type="entry name" value="M1_LTA-4_hydro/amino_C_sf"/>
</dbReference>
<evidence type="ECO:0000259" key="15">
    <source>
        <dbReference type="SMART" id="SM01263"/>
    </source>
</evidence>
<evidence type="ECO:0000256" key="6">
    <source>
        <dbReference type="ARBA" id="ARBA00022723"/>
    </source>
</evidence>
<dbReference type="Pfam" id="PF17900">
    <property type="entry name" value="Peptidase_M1_N"/>
    <property type="match status" value="1"/>
</dbReference>
<dbReference type="GO" id="GO:0004301">
    <property type="term" value="F:epoxide hydrolase activity"/>
    <property type="evidence" value="ECO:0007669"/>
    <property type="project" value="UniProtKB-EC"/>
</dbReference>
<feature type="binding site" evidence="12">
    <location>
        <begin position="247"/>
        <end position="249"/>
    </location>
    <ligand>
        <name>a peptide</name>
        <dbReference type="ChEBI" id="CHEBI:60466"/>
    </ligand>
</feature>
<evidence type="ECO:0000256" key="12">
    <source>
        <dbReference type="PIRSR" id="PIRSR612777-2"/>
    </source>
</evidence>
<dbReference type="GO" id="GO:0008237">
    <property type="term" value="F:metallopeptidase activity"/>
    <property type="evidence" value="ECO:0007669"/>
    <property type="project" value="UniProtKB-KW"/>
</dbReference>
<evidence type="ECO:0000313" key="17">
    <source>
        <dbReference type="Proteomes" id="UP001152607"/>
    </source>
</evidence>
<dbReference type="Gene3D" id="1.10.390.10">
    <property type="entry name" value="Neutral Protease Domain 2"/>
    <property type="match status" value="1"/>
</dbReference>
<keyword evidence="17" id="KW-1185">Reference proteome</keyword>
<feature type="active site" description="Proton donor" evidence="11">
    <location>
        <position position="500"/>
    </location>
</feature>
<dbReference type="EC" id="3.4.11.-" evidence="14"/>
<evidence type="ECO:0000256" key="7">
    <source>
        <dbReference type="ARBA" id="ARBA00022801"/>
    </source>
</evidence>
<name>A0A9W4UJG7_9PLEO</name>
<dbReference type="EC" id="3.3.2.10" evidence="14"/>
<feature type="binding site" evidence="12">
    <location>
        <begin position="383"/>
        <end position="388"/>
    </location>
    <ligand>
        <name>a peptide</name>
        <dbReference type="ChEBI" id="CHEBI:60466"/>
    </ligand>
</feature>
<dbReference type="InterPro" id="IPR042097">
    <property type="entry name" value="Aminopeptidase_N-like_N_sf"/>
</dbReference>
<comment type="similarity">
    <text evidence="3 14">Belongs to the peptidase M1 family.</text>
</comment>
<keyword evidence="4 14" id="KW-0963">Cytoplasm</keyword>
<dbReference type="GO" id="GO:0005634">
    <property type="term" value="C:nucleus"/>
    <property type="evidence" value="ECO:0007669"/>
    <property type="project" value="UniProtKB-SubCell"/>
</dbReference>
<dbReference type="NCBIfam" id="TIGR02411">
    <property type="entry name" value="leuko_A4_hydro"/>
    <property type="match status" value="1"/>
</dbReference>
<dbReference type="InterPro" id="IPR015211">
    <property type="entry name" value="Peptidase_M1_C"/>
</dbReference>
<protein>
    <recommendedName>
        <fullName evidence="14">Leukotriene A(4) hydrolase</fullName>
        <shortName evidence="14">LTA-4 hydrolase</shortName>
        <ecNumber evidence="14">3.3.2.10</ecNumber>
        <ecNumber evidence="14">3.4.11.-</ecNumber>
    </recommendedName>
</protein>
<gene>
    <name evidence="16" type="ORF">PDIGIT_LOCUS10203</name>
</gene>
<feature type="domain" description="Peptidase M1 leukotriene A4 hydrolase/aminopeptidase C-terminal" evidence="15">
    <location>
        <begin position="581"/>
        <end position="729"/>
    </location>
</feature>
<dbReference type="GO" id="GO:0008270">
    <property type="term" value="F:zinc ion binding"/>
    <property type="evidence" value="ECO:0007669"/>
    <property type="project" value="InterPro"/>
</dbReference>
<feature type="binding site" evidence="13">
    <location>
        <position position="416"/>
    </location>
    <ligand>
        <name>Zn(2+)</name>
        <dbReference type="ChEBI" id="CHEBI:29105"/>
        <note>catalytic</note>
    </ligand>
</feature>
<dbReference type="InterPro" id="IPR049980">
    <property type="entry name" value="LTA4H_cat"/>
</dbReference>
<dbReference type="InterPro" id="IPR012777">
    <property type="entry name" value="LTA4H"/>
</dbReference>
<dbReference type="InterPro" id="IPR045357">
    <property type="entry name" value="Aminopeptidase_N-like_N"/>
</dbReference>
<dbReference type="InterPro" id="IPR001930">
    <property type="entry name" value="Peptidase_M1"/>
</dbReference>
<feature type="binding site" evidence="12">
    <location>
        <begin position="687"/>
        <end position="689"/>
    </location>
    <ligand>
        <name>a peptide</name>
        <dbReference type="ChEBI" id="CHEBI:60466"/>
    </ligand>
</feature>
<evidence type="ECO:0000256" key="13">
    <source>
        <dbReference type="PIRSR" id="PIRSR612777-3"/>
    </source>
</evidence>
<keyword evidence="7 14" id="KW-0378">Hydrolase</keyword>
<dbReference type="Pfam" id="PF01433">
    <property type="entry name" value="Peptidase_M1"/>
    <property type="match status" value="1"/>
</dbReference>
<dbReference type="InterPro" id="IPR016024">
    <property type="entry name" value="ARM-type_fold"/>
</dbReference>
<dbReference type="Gene3D" id="3.30.2010.30">
    <property type="match status" value="1"/>
</dbReference>
<keyword evidence="10" id="KW-0539">Nucleus</keyword>
<dbReference type="SUPFAM" id="SSF48371">
    <property type="entry name" value="ARM repeat"/>
    <property type="match status" value="1"/>
</dbReference>
<evidence type="ECO:0000256" key="14">
    <source>
        <dbReference type="RuleBase" id="RU361141"/>
    </source>
</evidence>
<dbReference type="AlphaFoldDB" id="A0A9W4UJG7"/>
<dbReference type="SMART" id="SM01263">
    <property type="entry name" value="Leuk-A4-hydro_C"/>
    <property type="match status" value="1"/>
</dbReference>
<evidence type="ECO:0000256" key="8">
    <source>
        <dbReference type="ARBA" id="ARBA00022833"/>
    </source>
</evidence>
<dbReference type="InterPro" id="IPR014782">
    <property type="entry name" value="Peptidase_M1_dom"/>
</dbReference>
<dbReference type="PANTHER" id="PTHR45726">
    <property type="entry name" value="LEUKOTRIENE A-4 HYDROLASE"/>
    <property type="match status" value="1"/>
</dbReference>
<feature type="binding site" evidence="13">
    <location>
        <position position="412"/>
    </location>
    <ligand>
        <name>Zn(2+)</name>
        <dbReference type="ChEBI" id="CHEBI:29105"/>
        <note>catalytic</note>
    </ligand>
</feature>
<dbReference type="InterPro" id="IPR027268">
    <property type="entry name" value="Peptidase_M4/M1_CTD_sf"/>
</dbReference>
<reference evidence="16" key="1">
    <citation type="submission" date="2023-01" db="EMBL/GenBank/DDBJ databases">
        <authorList>
            <person name="Van Ghelder C."/>
            <person name="Rancurel C."/>
        </authorList>
    </citation>
    <scope>NUCLEOTIDE SEQUENCE</scope>
    <source>
        <strain evidence="16">CNCM I-4278</strain>
    </source>
</reference>
<accession>A0A9W4UJG7</accession>
<feature type="active site" description="Proton acceptor" evidence="11">
    <location>
        <position position="413"/>
    </location>
</feature>
<evidence type="ECO:0000256" key="2">
    <source>
        <dbReference type="ARBA" id="ARBA00004496"/>
    </source>
</evidence>
<sequence length="733" mass="82629">MKRHTIITPFRRLASAQRATLSGVQSGRSLWFARFDSAFCSQRSHSTSIISGIATSQFPAAHKKQALSANPPLQKRISIPKLGLGSSRALYSIMHRSPAAMVTKPVVTADVSINTPRDPNTLSNYHNFVTRQTTADFEIDFDKKILKGGVTLGLESLTEKETTEIVLDTSFLDITDVKVDGKDVKWNVGDRIEPYGAPLNITLDEGVPKGKTTEVSIKLSTTEKCTALQWMTPAQTSNKKHPYMFSQCQAIHARSVFPCQDTPDVKSTFEFKLRSPLPVLASGLPTGAKDYQPGKDGKPGTLLYTFEQEVPITSYLFAIASGDLASASIGPRSTVWTGPEELLACQWELEGEIEPYMKAIDSVVKLPYQWTQYNCLILPPSFPYGGMENPVWTYATPSIISGDKQNVDVIAHELSHSWSGNLVSAASWEHFWLNEGWTTYLERRIQAFVHGEPHRHFSAIIGWKALEESIKLYGEDHEYTKLVVDLKGKDPDDAFSSIPYEKGFHALYAFELLLGKDKWDSFIPHYFETFKFKSVDSYDFKSCLIDFFANDAEAKKKLDDFDWDALFYKPGFPTKPEFDDSLVKTCYSLAEKWKARLSSPNKDSFTPKKQDIEGWMANQSVVFLESMQAVATSFSPEDVHLLGETYGYTSEKTQNIEVVSRFLNIGLQAKAKETYQPTAELLGKIGRMKFVRPLYRLLEKADRELAVKTFDANRDFYHPICRQMVEKDLYEGK</sequence>
<evidence type="ECO:0000313" key="16">
    <source>
        <dbReference type="EMBL" id="CAI6337095.1"/>
    </source>
</evidence>
<evidence type="ECO:0000256" key="1">
    <source>
        <dbReference type="ARBA" id="ARBA00004123"/>
    </source>
</evidence>
<dbReference type="Gene3D" id="2.60.40.1730">
    <property type="entry name" value="tricorn interacting facor f3 domain"/>
    <property type="match status" value="1"/>
</dbReference>
<organism evidence="16 17">
    <name type="scientific">Periconia digitata</name>
    <dbReference type="NCBI Taxonomy" id="1303443"/>
    <lineage>
        <taxon>Eukaryota</taxon>
        <taxon>Fungi</taxon>
        <taxon>Dikarya</taxon>
        <taxon>Ascomycota</taxon>
        <taxon>Pezizomycotina</taxon>
        <taxon>Dothideomycetes</taxon>
        <taxon>Pleosporomycetidae</taxon>
        <taxon>Pleosporales</taxon>
        <taxon>Massarineae</taxon>
        <taxon>Periconiaceae</taxon>
        <taxon>Periconia</taxon>
    </lineage>
</organism>
<dbReference type="FunFam" id="2.60.40.1730:FF:000004">
    <property type="entry name" value="Leukotriene A(4) hydrolase"/>
    <property type="match status" value="1"/>
</dbReference>
<dbReference type="SUPFAM" id="SSF55486">
    <property type="entry name" value="Metalloproteases ('zincins'), catalytic domain"/>
    <property type="match status" value="1"/>
</dbReference>
<dbReference type="PRINTS" id="PR00756">
    <property type="entry name" value="ALADIPTASE"/>
</dbReference>
<keyword evidence="5 14" id="KW-0645">Protease</keyword>
<keyword evidence="8 13" id="KW-0862">Zinc</keyword>
<evidence type="ECO:0000256" key="5">
    <source>
        <dbReference type="ARBA" id="ARBA00022670"/>
    </source>
</evidence>
<dbReference type="Pfam" id="PF09127">
    <property type="entry name" value="Leuk-A4-hydro_C"/>
    <property type="match status" value="1"/>
</dbReference>
<dbReference type="GO" id="GO:0004177">
    <property type="term" value="F:aminopeptidase activity"/>
    <property type="evidence" value="ECO:0007669"/>
    <property type="project" value="TreeGrafter"/>
</dbReference>
<dbReference type="CDD" id="cd09599">
    <property type="entry name" value="M1_LTA4H"/>
    <property type="match status" value="1"/>
</dbReference>
<evidence type="ECO:0000256" key="4">
    <source>
        <dbReference type="ARBA" id="ARBA00022490"/>
    </source>
</evidence>
<feature type="binding site" evidence="13">
    <location>
        <position position="435"/>
    </location>
    <ligand>
        <name>Zn(2+)</name>
        <dbReference type="ChEBI" id="CHEBI:29105"/>
        <note>catalytic</note>
    </ligand>
</feature>
<evidence type="ECO:0000256" key="11">
    <source>
        <dbReference type="PIRSR" id="PIRSR612777-1"/>
    </source>
</evidence>
<dbReference type="SUPFAM" id="SSF63737">
    <property type="entry name" value="Leukotriene A4 hydrolase N-terminal domain"/>
    <property type="match status" value="1"/>
</dbReference>
<evidence type="ECO:0000256" key="3">
    <source>
        <dbReference type="ARBA" id="ARBA00010136"/>
    </source>
</evidence>
<dbReference type="FunFam" id="1.10.390.10:FF:000009">
    <property type="entry name" value="Leukotriene A(4) hydrolase"/>
    <property type="match status" value="1"/>
</dbReference>
<comment type="caution">
    <text evidence="16">The sequence shown here is derived from an EMBL/GenBank/DDBJ whole genome shotgun (WGS) entry which is preliminary data.</text>
</comment>
<dbReference type="OrthoDB" id="79562at2759"/>
<dbReference type="GO" id="GO:0005829">
    <property type="term" value="C:cytosol"/>
    <property type="evidence" value="ECO:0007669"/>
    <property type="project" value="TreeGrafter"/>
</dbReference>
<dbReference type="InterPro" id="IPR034015">
    <property type="entry name" value="M1_LTA4H"/>
</dbReference>
<keyword evidence="9 14" id="KW-0482">Metalloprotease</keyword>
<comment type="subcellular location">
    <subcellularLocation>
        <location evidence="2 14">Cytoplasm</location>
    </subcellularLocation>
    <subcellularLocation>
        <location evidence="1">Nucleus</location>
    </subcellularLocation>
</comment>
<dbReference type="Gene3D" id="1.25.40.320">
    <property type="entry name" value="Peptidase M1, leukotriene A4 hydrolase/aminopeptidase C-terminal domain"/>
    <property type="match status" value="1"/>
</dbReference>
<comment type="cofactor">
    <cofactor evidence="13 14">
        <name>Zn(2+)</name>
        <dbReference type="ChEBI" id="CHEBI:29105"/>
    </cofactor>
    <text evidence="13 14">Binds 1 zinc ion per subunit.</text>
</comment>
<dbReference type="PANTHER" id="PTHR45726:SF3">
    <property type="entry name" value="LEUKOTRIENE A-4 HYDROLASE"/>
    <property type="match status" value="1"/>
</dbReference>
<dbReference type="FunFam" id="3.30.2010.30:FF:000001">
    <property type="entry name" value="Leukotriene A(4) hydrolase"/>
    <property type="match status" value="1"/>
</dbReference>
<dbReference type="Proteomes" id="UP001152607">
    <property type="component" value="Unassembled WGS sequence"/>
</dbReference>
<proteinExistence type="inferred from homology"/>
<evidence type="ECO:0000256" key="9">
    <source>
        <dbReference type="ARBA" id="ARBA00023049"/>
    </source>
</evidence>
<dbReference type="GO" id="GO:0006508">
    <property type="term" value="P:proteolysis"/>
    <property type="evidence" value="ECO:0007669"/>
    <property type="project" value="UniProtKB-KW"/>
</dbReference>
<dbReference type="EMBL" id="CAOQHR010000007">
    <property type="protein sequence ID" value="CAI6337095.1"/>
    <property type="molecule type" value="Genomic_DNA"/>
</dbReference>
<comment type="catalytic activity">
    <reaction evidence="14">
        <text>an epoxide + H2O = an ethanediol</text>
        <dbReference type="Rhea" id="RHEA:19037"/>
        <dbReference type="ChEBI" id="CHEBI:15377"/>
        <dbReference type="ChEBI" id="CHEBI:32955"/>
        <dbReference type="ChEBI" id="CHEBI:140594"/>
        <dbReference type="EC" id="3.3.2.10"/>
    </reaction>
</comment>
<keyword evidence="6 13" id="KW-0479">Metal-binding</keyword>
<evidence type="ECO:0000256" key="10">
    <source>
        <dbReference type="ARBA" id="ARBA00023242"/>
    </source>
</evidence>